<evidence type="ECO:0000313" key="4">
    <source>
        <dbReference type="EMBL" id="KAF9877930.1"/>
    </source>
</evidence>
<sequence>MSNPTPAQEEFNALLAAQSRDDSRSHPEDRDYDRRELDSLDLDEEDVYRNSQIDAAMRIPTLGQTAASDLKLPPASFDAGRTTGVKGVIADARNYENARKTSFISRARTTVRRSIFGLDGLSQAQSAHKSESGTDDGNNSNSEDEESFLAQWRESRRRELESESSKVVRNRRTSPSVRVYGRMDEVDALGYLDAIEKVARDTVVVVFVYDPECDVSATIEHAMMPLVSHHSTIHFVKVHYLDIEFDNAAVPSILAYRNQGDMFANLTGIIEMIPDDEAFGTDTLARLFEKHSIL</sequence>
<feature type="region of interest" description="Disordered" evidence="2">
    <location>
        <begin position="122"/>
        <end position="147"/>
    </location>
</feature>
<evidence type="ECO:0000313" key="5">
    <source>
        <dbReference type="Proteomes" id="UP000781932"/>
    </source>
</evidence>
<dbReference type="SUPFAM" id="SSF52833">
    <property type="entry name" value="Thioredoxin-like"/>
    <property type="match status" value="1"/>
</dbReference>
<dbReference type="PANTHER" id="PTHR46052:SF1">
    <property type="entry name" value="PHOSDUCIN-LIKE PROTEIN"/>
    <property type="match status" value="1"/>
</dbReference>
<evidence type="ECO:0000256" key="1">
    <source>
        <dbReference type="ARBA" id="ARBA00009686"/>
    </source>
</evidence>
<keyword evidence="5" id="KW-1185">Reference proteome</keyword>
<comment type="similarity">
    <text evidence="1">Belongs to the phosducin family.</text>
</comment>
<dbReference type="Gene3D" id="3.40.30.10">
    <property type="entry name" value="Glutaredoxin"/>
    <property type="match status" value="1"/>
</dbReference>
<name>A0A9P6IFT5_9PEZI</name>
<dbReference type="Pfam" id="PF02114">
    <property type="entry name" value="Phosducin"/>
    <property type="match status" value="1"/>
</dbReference>
<organism evidence="4 5">
    <name type="scientific">Colletotrichum karsti</name>
    <dbReference type="NCBI Taxonomy" id="1095194"/>
    <lineage>
        <taxon>Eukaryota</taxon>
        <taxon>Fungi</taxon>
        <taxon>Dikarya</taxon>
        <taxon>Ascomycota</taxon>
        <taxon>Pezizomycotina</taxon>
        <taxon>Sordariomycetes</taxon>
        <taxon>Hypocreomycetidae</taxon>
        <taxon>Glomerellales</taxon>
        <taxon>Glomerellaceae</taxon>
        <taxon>Colletotrichum</taxon>
        <taxon>Colletotrichum boninense species complex</taxon>
    </lineage>
</organism>
<protein>
    <submittedName>
        <fullName evidence="4">Phosducin</fullName>
    </submittedName>
</protein>
<dbReference type="InterPro" id="IPR024253">
    <property type="entry name" value="Phosducin_thioredoxin-like_dom"/>
</dbReference>
<feature type="compositionally biased region" description="Basic and acidic residues" evidence="2">
    <location>
        <begin position="19"/>
        <end position="38"/>
    </location>
</feature>
<dbReference type="GO" id="GO:0008277">
    <property type="term" value="P:regulation of G protein-coupled receptor signaling pathway"/>
    <property type="evidence" value="ECO:0007669"/>
    <property type="project" value="InterPro"/>
</dbReference>
<accession>A0A9P6IFT5</accession>
<gene>
    <name evidence="4" type="ORF">CkaCkLH20_04506</name>
</gene>
<dbReference type="CDD" id="cd02987">
    <property type="entry name" value="Phd_like_Phd"/>
    <property type="match status" value="1"/>
</dbReference>
<dbReference type="Proteomes" id="UP000781932">
    <property type="component" value="Unassembled WGS sequence"/>
</dbReference>
<dbReference type="InterPro" id="IPR036249">
    <property type="entry name" value="Thioredoxin-like_sf"/>
</dbReference>
<evidence type="ECO:0000256" key="2">
    <source>
        <dbReference type="SAM" id="MobiDB-lite"/>
    </source>
</evidence>
<reference evidence="4" key="1">
    <citation type="submission" date="2020-03" db="EMBL/GenBank/DDBJ databases">
        <authorList>
            <person name="He L."/>
        </authorList>
    </citation>
    <scope>NUCLEOTIDE SEQUENCE</scope>
    <source>
        <strain evidence="4">CkLH20</strain>
    </source>
</reference>
<feature type="region of interest" description="Disordered" evidence="2">
    <location>
        <begin position="1"/>
        <end position="43"/>
    </location>
</feature>
<proteinExistence type="inferred from homology"/>
<evidence type="ECO:0000259" key="3">
    <source>
        <dbReference type="Pfam" id="PF02114"/>
    </source>
</evidence>
<dbReference type="InterPro" id="IPR051499">
    <property type="entry name" value="Phosducin-like_reg"/>
</dbReference>
<comment type="caution">
    <text evidence="4">The sequence shown here is derived from an EMBL/GenBank/DDBJ whole genome shotgun (WGS) entry which is preliminary data.</text>
</comment>
<dbReference type="RefSeq" id="XP_038747391.1">
    <property type="nucleotide sequence ID" value="XM_038887225.1"/>
</dbReference>
<dbReference type="PANTHER" id="PTHR46052">
    <property type="entry name" value="PHOSDUCIN-LIKE PROTEIN"/>
    <property type="match status" value="1"/>
</dbReference>
<reference evidence="4" key="2">
    <citation type="submission" date="2020-11" db="EMBL/GenBank/DDBJ databases">
        <title>Whole genome sequencing of Colletotrichum sp.</title>
        <authorList>
            <person name="Li H."/>
        </authorList>
    </citation>
    <scope>NUCLEOTIDE SEQUENCE</scope>
    <source>
        <strain evidence="4">CkLH20</strain>
    </source>
</reference>
<dbReference type="GeneID" id="62160299"/>
<dbReference type="EMBL" id="JAATWM020000012">
    <property type="protein sequence ID" value="KAF9877930.1"/>
    <property type="molecule type" value="Genomic_DNA"/>
</dbReference>
<feature type="domain" description="Phosducin" evidence="3">
    <location>
        <begin position="141"/>
        <end position="283"/>
    </location>
</feature>
<dbReference type="AlphaFoldDB" id="A0A9P6IFT5"/>
<dbReference type="OrthoDB" id="70588at2759"/>
<dbReference type="InterPro" id="IPR001200">
    <property type="entry name" value="Phosducin"/>
</dbReference>